<feature type="transmembrane region" description="Helical" evidence="1">
    <location>
        <begin position="132"/>
        <end position="151"/>
    </location>
</feature>
<feature type="domain" description="EAL" evidence="2">
    <location>
        <begin position="536"/>
        <end position="789"/>
    </location>
</feature>
<dbReference type="InterPro" id="IPR052155">
    <property type="entry name" value="Biofilm_reg_signaling"/>
</dbReference>
<feature type="transmembrane region" description="Helical" evidence="1">
    <location>
        <begin position="198"/>
        <end position="220"/>
    </location>
</feature>
<evidence type="ECO:0000259" key="2">
    <source>
        <dbReference type="PROSITE" id="PS50883"/>
    </source>
</evidence>
<evidence type="ECO:0000313" key="4">
    <source>
        <dbReference type="EMBL" id="KIL48370.1"/>
    </source>
</evidence>
<dbReference type="Gene3D" id="3.20.20.450">
    <property type="entry name" value="EAL domain"/>
    <property type="match status" value="1"/>
</dbReference>
<feature type="transmembrane region" description="Helical" evidence="1">
    <location>
        <begin position="7"/>
        <end position="26"/>
    </location>
</feature>
<protein>
    <recommendedName>
        <fullName evidence="6">Diguanylate cyclase</fullName>
    </recommendedName>
</protein>
<dbReference type="Pfam" id="PF00990">
    <property type="entry name" value="GGDEF"/>
    <property type="match status" value="1"/>
</dbReference>
<dbReference type="PANTHER" id="PTHR44757:SF2">
    <property type="entry name" value="BIOFILM ARCHITECTURE MAINTENANCE PROTEIN MBAA"/>
    <property type="match status" value="1"/>
</dbReference>
<dbReference type="PROSITE" id="PS50883">
    <property type="entry name" value="EAL"/>
    <property type="match status" value="1"/>
</dbReference>
<dbReference type="PANTHER" id="PTHR44757">
    <property type="entry name" value="DIGUANYLATE CYCLASE DGCP"/>
    <property type="match status" value="1"/>
</dbReference>
<dbReference type="SMART" id="SM00052">
    <property type="entry name" value="EAL"/>
    <property type="match status" value="1"/>
</dbReference>
<feature type="transmembrane region" description="Helical" evidence="1">
    <location>
        <begin position="99"/>
        <end position="120"/>
    </location>
</feature>
<dbReference type="InterPro" id="IPR029787">
    <property type="entry name" value="Nucleotide_cyclase"/>
</dbReference>
<dbReference type="CDD" id="cd01949">
    <property type="entry name" value="GGDEF"/>
    <property type="match status" value="1"/>
</dbReference>
<reference evidence="4 5" key="1">
    <citation type="submission" date="2015-01" db="EMBL/GenBank/DDBJ databases">
        <title>Jeotgalibacillus campisalis genome sequencing.</title>
        <authorList>
            <person name="Goh K.M."/>
            <person name="Chan K.-G."/>
            <person name="Yaakop A.S."/>
            <person name="Ee R."/>
            <person name="Gan H.M."/>
            <person name="Chan C.S."/>
        </authorList>
    </citation>
    <scope>NUCLEOTIDE SEQUENCE [LARGE SCALE GENOMIC DNA]</scope>
    <source>
        <strain evidence="4 5">SF-57</strain>
    </source>
</reference>
<sequence length="794" mass="90255">MNLKPKYFIYFIALYILFYYTLIAFFQSNREVLTFFGSILQVIAPLVAGAMIFKQFLLLKGDRIRFYWLLASIAAFSYGFGTFIFRYNLVVYGLTTSTIYYDILWYLSILSFISALVFIMSLTKNTARTIQYAFDIFIVMVVATSISWHFLIDPLFSLSTGGAEVFTFISYLVGILLMLFAILSIYYSPDTVFPKKVFAINILGFTVLLLANISFLYIMINYGYAADNFSDPLWPLSMLLFGLGSLYNQKSDRKVAEADEKSMGRSGGNSLTIKLILPYLSVVIIFVFMIFQGVLEFNSIVIGSIISTLLIIIRQIFTLIQNRDFLIQSQKLNKKLEIIVADRTKELHVKNQELEESMRKVEYIAYHDSLTSLPNRRYFEEAVENAMRESQSTENGLAILFIDLDRFKFINDTLGHHIGDLLLKHVARSLKEIVGDQHIVSRQGGDEFMILLHSTSKEEAGKTAEKIVKELENPISINGNELFITSSIGITLYPQHGSNADTLIKRADTSMYSAKDQGKNRYQFFNASMDEQIMLKTNLENGLRRAIELDELSVVYQPKMELNSKRIIGAEALLRWKHKKYGSISPSTFIPLAEETGLIVKLGDWVLNEACLQLKKWHLEGMDDFSVSVNVSTIQFLQKDFVGKVENLLIQADLEPNYLELEITESTMMDIKLVVAKLEKLRKLGIKISVDDFGSGYSSLSHLKNLPIDILKIDKTFIDEIENNKSNAAIVSTILNLARNLSLTVIAEGVENEKQYEILNEKGCDQIQGYFLSKPMPAAEMITMIEASSETYTR</sequence>
<comment type="caution">
    <text evidence="4">The sequence shown here is derived from an EMBL/GenBank/DDBJ whole genome shotgun (WGS) entry which is preliminary data.</text>
</comment>
<keyword evidence="1" id="KW-0812">Transmembrane</keyword>
<dbReference type="SMART" id="SM00267">
    <property type="entry name" value="GGDEF"/>
    <property type="match status" value="1"/>
</dbReference>
<dbReference type="Proteomes" id="UP000031972">
    <property type="component" value="Unassembled WGS sequence"/>
</dbReference>
<feature type="domain" description="GGDEF" evidence="3">
    <location>
        <begin position="395"/>
        <end position="527"/>
    </location>
</feature>
<proteinExistence type="predicted"/>
<evidence type="ECO:0000256" key="1">
    <source>
        <dbReference type="SAM" id="Phobius"/>
    </source>
</evidence>
<evidence type="ECO:0000313" key="5">
    <source>
        <dbReference type="Proteomes" id="UP000031972"/>
    </source>
</evidence>
<feature type="transmembrane region" description="Helical" evidence="1">
    <location>
        <begin position="65"/>
        <end position="87"/>
    </location>
</feature>
<keyword evidence="5" id="KW-1185">Reference proteome</keyword>
<dbReference type="AlphaFoldDB" id="A0A0C2RDM8"/>
<dbReference type="CDD" id="cd01948">
    <property type="entry name" value="EAL"/>
    <property type="match status" value="1"/>
</dbReference>
<dbReference type="FunFam" id="3.30.70.270:FF:000001">
    <property type="entry name" value="Diguanylate cyclase domain protein"/>
    <property type="match status" value="1"/>
</dbReference>
<dbReference type="NCBIfam" id="TIGR00254">
    <property type="entry name" value="GGDEF"/>
    <property type="match status" value="1"/>
</dbReference>
<feature type="transmembrane region" description="Helical" evidence="1">
    <location>
        <begin position="271"/>
        <end position="291"/>
    </location>
</feature>
<evidence type="ECO:0008006" key="6">
    <source>
        <dbReference type="Google" id="ProtNLM"/>
    </source>
</evidence>
<dbReference type="RefSeq" id="WP_041056491.1">
    <property type="nucleotide sequence ID" value="NZ_JXRR01000013.1"/>
</dbReference>
<feature type="transmembrane region" description="Helical" evidence="1">
    <location>
        <begin position="32"/>
        <end position="53"/>
    </location>
</feature>
<dbReference type="InterPro" id="IPR035919">
    <property type="entry name" value="EAL_sf"/>
</dbReference>
<feature type="transmembrane region" description="Helical" evidence="1">
    <location>
        <begin position="297"/>
        <end position="317"/>
    </location>
</feature>
<dbReference type="SUPFAM" id="SSF141868">
    <property type="entry name" value="EAL domain-like"/>
    <property type="match status" value="1"/>
</dbReference>
<dbReference type="Gene3D" id="3.30.70.270">
    <property type="match status" value="1"/>
</dbReference>
<dbReference type="PROSITE" id="PS50887">
    <property type="entry name" value="GGDEF"/>
    <property type="match status" value="1"/>
</dbReference>
<feature type="transmembrane region" description="Helical" evidence="1">
    <location>
        <begin position="163"/>
        <end position="186"/>
    </location>
</feature>
<dbReference type="EMBL" id="JXRR01000013">
    <property type="protein sequence ID" value="KIL48370.1"/>
    <property type="molecule type" value="Genomic_DNA"/>
</dbReference>
<keyword evidence="1" id="KW-0472">Membrane</keyword>
<name>A0A0C2RDM8_9BACL</name>
<gene>
    <name evidence="4" type="ORF">KR50_14060</name>
</gene>
<keyword evidence="1" id="KW-1133">Transmembrane helix</keyword>
<organism evidence="4 5">
    <name type="scientific">Jeotgalibacillus campisalis</name>
    <dbReference type="NCBI Taxonomy" id="220754"/>
    <lineage>
        <taxon>Bacteria</taxon>
        <taxon>Bacillati</taxon>
        <taxon>Bacillota</taxon>
        <taxon>Bacilli</taxon>
        <taxon>Bacillales</taxon>
        <taxon>Caryophanaceae</taxon>
        <taxon>Jeotgalibacillus</taxon>
    </lineage>
</organism>
<dbReference type="InterPro" id="IPR000160">
    <property type="entry name" value="GGDEF_dom"/>
</dbReference>
<evidence type="ECO:0000259" key="3">
    <source>
        <dbReference type="PROSITE" id="PS50887"/>
    </source>
</evidence>
<dbReference type="FunFam" id="3.20.20.450:FF:000001">
    <property type="entry name" value="Cyclic di-GMP phosphodiesterase yahA"/>
    <property type="match status" value="1"/>
</dbReference>
<dbReference type="InterPro" id="IPR001633">
    <property type="entry name" value="EAL_dom"/>
</dbReference>
<dbReference type="PATRIC" id="fig|220754.4.peg.1431"/>
<accession>A0A0C2RDM8</accession>
<dbReference type="Pfam" id="PF00563">
    <property type="entry name" value="EAL"/>
    <property type="match status" value="1"/>
</dbReference>
<dbReference type="InterPro" id="IPR043128">
    <property type="entry name" value="Rev_trsase/Diguanyl_cyclase"/>
</dbReference>
<dbReference type="SUPFAM" id="SSF55073">
    <property type="entry name" value="Nucleotide cyclase"/>
    <property type="match status" value="1"/>
</dbReference>